<feature type="region of interest" description="Disordered" evidence="1">
    <location>
        <begin position="1"/>
        <end position="22"/>
    </location>
</feature>
<dbReference type="PROSITE" id="PS50097">
    <property type="entry name" value="BTB"/>
    <property type="match status" value="1"/>
</dbReference>
<protein>
    <recommendedName>
        <fullName evidence="2">BTB domain-containing protein</fullName>
    </recommendedName>
</protein>
<feature type="compositionally biased region" description="Polar residues" evidence="1">
    <location>
        <begin position="1"/>
        <end position="14"/>
    </location>
</feature>
<gene>
    <name evidence="3" type="ORF">DERP_010832</name>
</gene>
<dbReference type="Pfam" id="PF00651">
    <property type="entry name" value="BTB"/>
    <property type="match status" value="1"/>
</dbReference>
<name>A0ABQ8JVD0_DERPT</name>
<dbReference type="InterPro" id="IPR011333">
    <property type="entry name" value="SKP1/BTB/POZ_sf"/>
</dbReference>
<reference evidence="3 4" key="1">
    <citation type="journal article" date="2018" name="J. Allergy Clin. Immunol.">
        <title>High-quality assembly of Dermatophagoides pteronyssinus genome and transcriptome reveals a wide range of novel allergens.</title>
        <authorList>
            <person name="Liu X.Y."/>
            <person name="Yang K.Y."/>
            <person name="Wang M.Q."/>
            <person name="Kwok J.S."/>
            <person name="Zeng X."/>
            <person name="Yang Z."/>
            <person name="Xiao X.J."/>
            <person name="Lau C.P."/>
            <person name="Li Y."/>
            <person name="Huang Z.M."/>
            <person name="Ba J.G."/>
            <person name="Yim A.K."/>
            <person name="Ouyang C.Y."/>
            <person name="Ngai S.M."/>
            <person name="Chan T.F."/>
            <person name="Leung E.L."/>
            <person name="Liu L."/>
            <person name="Liu Z.G."/>
            <person name="Tsui S.K."/>
        </authorList>
    </citation>
    <scope>NUCLEOTIDE SEQUENCE [LARGE SCALE GENOMIC DNA]</scope>
    <source>
        <strain evidence="3">Derp</strain>
    </source>
</reference>
<feature type="domain" description="BTB" evidence="2">
    <location>
        <begin position="36"/>
        <end position="115"/>
    </location>
</feature>
<keyword evidence="4" id="KW-1185">Reference proteome</keyword>
<proteinExistence type="predicted"/>
<dbReference type="CDD" id="cd18186">
    <property type="entry name" value="BTB_POZ_ZBTB_KLHL-like"/>
    <property type="match status" value="1"/>
</dbReference>
<comment type="caution">
    <text evidence="3">The sequence shown here is derived from an EMBL/GenBank/DDBJ whole genome shotgun (WGS) entry which is preliminary data.</text>
</comment>
<evidence type="ECO:0000256" key="1">
    <source>
        <dbReference type="SAM" id="MobiDB-lite"/>
    </source>
</evidence>
<reference evidence="3 4" key="2">
    <citation type="journal article" date="2022" name="Mol. Biol. Evol.">
        <title>Comparative Genomics Reveals Insights into the Divergent Evolution of Astigmatic Mites and Household Pest Adaptations.</title>
        <authorList>
            <person name="Xiong Q."/>
            <person name="Wan A.T."/>
            <person name="Liu X."/>
            <person name="Fung C.S."/>
            <person name="Xiao X."/>
            <person name="Malainual N."/>
            <person name="Hou J."/>
            <person name="Wang L."/>
            <person name="Wang M."/>
            <person name="Yang K.Y."/>
            <person name="Cui Y."/>
            <person name="Leung E.L."/>
            <person name="Nong W."/>
            <person name="Shin S.K."/>
            <person name="Au S.W."/>
            <person name="Jeong K.Y."/>
            <person name="Chew F.T."/>
            <person name="Hui J.H."/>
            <person name="Leung T.F."/>
            <person name="Tungtrongchitr A."/>
            <person name="Zhong N."/>
            <person name="Liu Z."/>
            <person name="Tsui S.K."/>
        </authorList>
    </citation>
    <scope>NUCLEOTIDE SEQUENCE [LARGE SCALE GENOMIC DNA]</scope>
    <source>
        <strain evidence="3">Derp</strain>
    </source>
</reference>
<accession>A0ABQ8JVD0</accession>
<dbReference type="Proteomes" id="UP000887458">
    <property type="component" value="Unassembled WGS sequence"/>
</dbReference>
<organism evidence="3 4">
    <name type="scientific">Dermatophagoides pteronyssinus</name>
    <name type="common">European house dust mite</name>
    <dbReference type="NCBI Taxonomy" id="6956"/>
    <lineage>
        <taxon>Eukaryota</taxon>
        <taxon>Metazoa</taxon>
        <taxon>Ecdysozoa</taxon>
        <taxon>Arthropoda</taxon>
        <taxon>Chelicerata</taxon>
        <taxon>Arachnida</taxon>
        <taxon>Acari</taxon>
        <taxon>Acariformes</taxon>
        <taxon>Sarcoptiformes</taxon>
        <taxon>Astigmata</taxon>
        <taxon>Psoroptidia</taxon>
        <taxon>Analgoidea</taxon>
        <taxon>Pyroglyphidae</taxon>
        <taxon>Dermatophagoidinae</taxon>
        <taxon>Dermatophagoides</taxon>
    </lineage>
</organism>
<dbReference type="SUPFAM" id="SSF54695">
    <property type="entry name" value="POZ domain"/>
    <property type="match status" value="1"/>
</dbReference>
<evidence type="ECO:0000313" key="3">
    <source>
        <dbReference type="EMBL" id="KAH9426266.1"/>
    </source>
</evidence>
<sequence>MEKSKTNLNSNANAKTKRKNPKNVIEFSREIPSVPKDLLIICKDDSNHDHQQQQHLIHSFPLYIMSPYFHKAILFNHVESDDDDHHLKRLYLPFSCDVIEKLIEFAYTGRLQHQQQSLSVELIDELERLARWTSSIRMLNYLEHHWKNEKQQQRMKNSQKK</sequence>
<evidence type="ECO:0000313" key="4">
    <source>
        <dbReference type="Proteomes" id="UP000887458"/>
    </source>
</evidence>
<dbReference type="EMBL" id="NJHN03000011">
    <property type="protein sequence ID" value="KAH9426266.1"/>
    <property type="molecule type" value="Genomic_DNA"/>
</dbReference>
<dbReference type="InterPro" id="IPR000210">
    <property type="entry name" value="BTB/POZ_dom"/>
</dbReference>
<dbReference type="Gene3D" id="3.30.710.10">
    <property type="entry name" value="Potassium Channel Kv1.1, Chain A"/>
    <property type="match status" value="1"/>
</dbReference>
<evidence type="ECO:0000259" key="2">
    <source>
        <dbReference type="PROSITE" id="PS50097"/>
    </source>
</evidence>